<feature type="chain" id="PRO_5047438264" description="Thioredoxin domain-containing protein" evidence="1">
    <location>
        <begin position="31"/>
        <end position="198"/>
    </location>
</feature>
<dbReference type="InterPro" id="IPR036249">
    <property type="entry name" value="Thioredoxin-like_sf"/>
</dbReference>
<dbReference type="PROSITE" id="PS51352">
    <property type="entry name" value="THIOREDOXIN_2"/>
    <property type="match status" value="1"/>
</dbReference>
<reference evidence="4" key="1">
    <citation type="journal article" date="2019" name="Int. J. Syst. Evol. Microbiol.">
        <title>The Global Catalogue of Microorganisms (GCM) 10K type strain sequencing project: providing services to taxonomists for standard genome sequencing and annotation.</title>
        <authorList>
            <consortium name="The Broad Institute Genomics Platform"/>
            <consortium name="The Broad Institute Genome Sequencing Center for Infectious Disease"/>
            <person name="Wu L."/>
            <person name="Ma J."/>
        </authorList>
    </citation>
    <scope>NUCLEOTIDE SEQUENCE [LARGE SCALE GENOMIC DNA]</scope>
    <source>
        <strain evidence="4">JCM 16722</strain>
    </source>
</reference>
<evidence type="ECO:0000259" key="2">
    <source>
        <dbReference type="PROSITE" id="PS51352"/>
    </source>
</evidence>
<proteinExistence type="predicted"/>
<dbReference type="Pfam" id="PF00578">
    <property type="entry name" value="AhpC-TSA"/>
    <property type="match status" value="1"/>
</dbReference>
<evidence type="ECO:0000256" key="1">
    <source>
        <dbReference type="SAM" id="SignalP"/>
    </source>
</evidence>
<dbReference type="PANTHER" id="PTHR43640">
    <property type="entry name" value="OS07G0260300 PROTEIN"/>
    <property type="match status" value="1"/>
</dbReference>
<dbReference type="InterPro" id="IPR047262">
    <property type="entry name" value="PRX-like1"/>
</dbReference>
<keyword evidence="4" id="KW-1185">Reference proteome</keyword>
<dbReference type="Proteomes" id="UP001500167">
    <property type="component" value="Unassembled WGS sequence"/>
</dbReference>
<keyword evidence="1" id="KW-0732">Signal</keyword>
<feature type="domain" description="Thioredoxin" evidence="2">
    <location>
        <begin position="30"/>
        <end position="180"/>
    </location>
</feature>
<evidence type="ECO:0000313" key="3">
    <source>
        <dbReference type="EMBL" id="GAA4174482.1"/>
    </source>
</evidence>
<feature type="signal peptide" evidence="1">
    <location>
        <begin position="1"/>
        <end position="30"/>
    </location>
</feature>
<dbReference type="EMBL" id="BAAAZK010000005">
    <property type="protein sequence ID" value="GAA4174482.1"/>
    <property type="molecule type" value="Genomic_DNA"/>
</dbReference>
<evidence type="ECO:0000313" key="4">
    <source>
        <dbReference type="Proteomes" id="UP001500167"/>
    </source>
</evidence>
<dbReference type="RefSeq" id="WP_346085769.1">
    <property type="nucleotide sequence ID" value="NZ_BAAAZK010000005.1"/>
</dbReference>
<protein>
    <recommendedName>
        <fullName evidence="2">Thioredoxin domain-containing protein</fullName>
    </recommendedName>
</protein>
<dbReference type="PANTHER" id="PTHR43640:SF1">
    <property type="entry name" value="THIOREDOXIN-DEPENDENT PEROXIREDOXIN"/>
    <property type="match status" value="1"/>
</dbReference>
<gene>
    <name evidence="3" type="ORF">GCM10022218_18890</name>
</gene>
<organism evidence="3 4">
    <name type="scientific">Sphingobacterium ginsenosidimutans</name>
    <dbReference type="NCBI Taxonomy" id="687845"/>
    <lineage>
        <taxon>Bacteria</taxon>
        <taxon>Pseudomonadati</taxon>
        <taxon>Bacteroidota</taxon>
        <taxon>Sphingobacteriia</taxon>
        <taxon>Sphingobacteriales</taxon>
        <taxon>Sphingobacteriaceae</taxon>
        <taxon>Sphingobacterium</taxon>
    </lineage>
</organism>
<dbReference type="InterPro" id="IPR000866">
    <property type="entry name" value="AhpC/TSA"/>
</dbReference>
<comment type="caution">
    <text evidence="3">The sequence shown here is derived from an EMBL/GenBank/DDBJ whole genome shotgun (WGS) entry which is preliminary data.</text>
</comment>
<dbReference type="InterPro" id="IPR013766">
    <property type="entry name" value="Thioredoxin_domain"/>
</dbReference>
<accession>A0ABP8A017</accession>
<dbReference type="Gene3D" id="3.40.30.10">
    <property type="entry name" value="Glutaredoxin"/>
    <property type="match status" value="1"/>
</dbReference>
<sequence>MIKQKTYSTIDFVKHILFLVSLVCSFQVQAQYGVKATQSLATVTGQKYDLSRLEDMPHVFVFYATTCPLSQKYTLTIANLNIKYANKVKFVGVFPGVEETSGQFEHFKKKYQITYPLIEDNKMVLVGSLQATVTPEAFLLDRSGKIVYHGAIDDWVVKLGKTKQVATVNYLENAIEDLLNNTKILSSYIKPIGCYIER</sequence>
<name>A0ABP8A017_9SPHI</name>
<dbReference type="SUPFAM" id="SSF52833">
    <property type="entry name" value="Thioredoxin-like"/>
    <property type="match status" value="1"/>
</dbReference>